<evidence type="ECO:0000256" key="11">
    <source>
        <dbReference type="RuleBase" id="RU369089"/>
    </source>
</evidence>
<feature type="region of interest" description="Disordered" evidence="12">
    <location>
        <begin position="292"/>
        <end position="344"/>
    </location>
</feature>
<feature type="domain" description="PHD-type" evidence="13">
    <location>
        <begin position="347"/>
        <end position="399"/>
    </location>
</feature>
<evidence type="ECO:0000256" key="2">
    <source>
        <dbReference type="ARBA" id="ARBA00010445"/>
    </source>
</evidence>
<dbReference type="GO" id="GO:0000976">
    <property type="term" value="F:transcription cis-regulatory region binding"/>
    <property type="evidence" value="ECO:0007669"/>
    <property type="project" value="TreeGrafter"/>
</dbReference>
<feature type="compositionally biased region" description="Low complexity" evidence="12">
    <location>
        <begin position="298"/>
        <end position="312"/>
    </location>
</feature>
<dbReference type="OMA" id="SHPNETW"/>
<evidence type="ECO:0000259" key="13">
    <source>
        <dbReference type="PROSITE" id="PS50016"/>
    </source>
</evidence>
<keyword evidence="6 11" id="KW-0156">Chromatin regulator</keyword>
<dbReference type="GO" id="GO:0042393">
    <property type="term" value="F:histone binding"/>
    <property type="evidence" value="ECO:0007669"/>
    <property type="project" value="UniProtKB-UniRule"/>
</dbReference>
<dbReference type="InterPro" id="IPR011011">
    <property type="entry name" value="Znf_FYVE_PHD"/>
</dbReference>
<dbReference type="CDD" id="cd15613">
    <property type="entry name" value="PHD_AL_plant"/>
    <property type="match status" value="1"/>
</dbReference>
<dbReference type="SUPFAM" id="SSF57903">
    <property type="entry name" value="FYVE/PHD zinc finger"/>
    <property type="match status" value="1"/>
</dbReference>
<dbReference type="FunFam" id="3.30.40.10:FF:000306">
    <property type="entry name" value="PHD finger alfin-like protein"/>
    <property type="match status" value="1"/>
</dbReference>
<keyword evidence="3 11" id="KW-0479">Metal-binding</keyword>
<dbReference type="PROSITE" id="PS01359">
    <property type="entry name" value="ZF_PHD_1"/>
    <property type="match status" value="1"/>
</dbReference>
<keyword evidence="7 11" id="KW-0805">Transcription regulation</keyword>
<evidence type="ECO:0000256" key="6">
    <source>
        <dbReference type="ARBA" id="ARBA00022853"/>
    </source>
</evidence>
<dbReference type="Pfam" id="PF00628">
    <property type="entry name" value="PHD"/>
    <property type="match status" value="1"/>
</dbReference>
<dbReference type="InterPro" id="IPR013083">
    <property type="entry name" value="Znf_RING/FYVE/PHD"/>
</dbReference>
<dbReference type="AlphaFoldDB" id="A0A834ZVJ5"/>
<organism evidence="14 15">
    <name type="scientific">Tetracentron sinense</name>
    <name type="common">Spur-leaf</name>
    <dbReference type="NCBI Taxonomy" id="13715"/>
    <lineage>
        <taxon>Eukaryota</taxon>
        <taxon>Viridiplantae</taxon>
        <taxon>Streptophyta</taxon>
        <taxon>Embryophyta</taxon>
        <taxon>Tracheophyta</taxon>
        <taxon>Spermatophyta</taxon>
        <taxon>Magnoliopsida</taxon>
        <taxon>Trochodendrales</taxon>
        <taxon>Trochodendraceae</taxon>
        <taxon>Tetracentron</taxon>
    </lineage>
</organism>
<dbReference type="InterPro" id="IPR044104">
    <property type="entry name" value="PHD_AL_plant"/>
</dbReference>
<dbReference type="InterPro" id="IPR019786">
    <property type="entry name" value="Zinc_finger_PHD-type_CS"/>
</dbReference>
<keyword evidence="15" id="KW-1185">Reference proteome</keyword>
<evidence type="ECO:0000313" key="14">
    <source>
        <dbReference type="EMBL" id="KAF8412043.1"/>
    </source>
</evidence>
<sequence>MEGVPQNIPGTIEDVFRDFRGRRTGMIKALTTEVEKFYQQCHPDKENLWLQSHPNETWEVDLPNEEVPPEIPEPTLGINFARDGMQDNEWLSLVAAHSDAWLLSVAFYFAARFGFDNSGRLKSICYNCGHWIMSGSVSRLKQHLATGIDVKDFLNNPKVTVMMMDTNIRLTMRSGLQRTQHMLAVPVSLANQWDLGHRGRHEVGGSSGVAYYLNPKYQYKHALGTRVDLLKSLQDVIKKLESSGSQEANALREVSLFLIRFYGSTAPLRRLFEMINDLPTVFEVVAGGIKKQPKEKSTASPNRSSKSKSSGKMQPRQSESQTKVLKMLPPPRVEDASREDEDNEQEATLCGACGNNYADDEFWICCDVCERWFHGKCVKITPSMAEHIKQYKCPACSNKRARA</sequence>
<evidence type="ECO:0000256" key="8">
    <source>
        <dbReference type="ARBA" id="ARBA00023163"/>
    </source>
</evidence>
<dbReference type="InterPro" id="IPR021998">
    <property type="entry name" value="Alfin_N"/>
</dbReference>
<dbReference type="PANTHER" id="PTHR12321">
    <property type="entry name" value="CPG BINDING PROTEIN"/>
    <property type="match status" value="1"/>
</dbReference>
<keyword evidence="5 11" id="KW-0862">Zinc</keyword>
<dbReference type="Proteomes" id="UP000655225">
    <property type="component" value="Unassembled WGS sequence"/>
</dbReference>
<dbReference type="GO" id="GO:0005634">
    <property type="term" value="C:nucleus"/>
    <property type="evidence" value="ECO:0007669"/>
    <property type="project" value="UniProtKB-SubCell"/>
</dbReference>
<accession>A0A834ZVJ5</accession>
<reference evidence="14 15" key="1">
    <citation type="submission" date="2020-04" db="EMBL/GenBank/DDBJ databases">
        <title>Plant Genome Project.</title>
        <authorList>
            <person name="Zhang R.-G."/>
        </authorList>
    </citation>
    <scope>NUCLEOTIDE SEQUENCE [LARGE SCALE GENOMIC DNA]</scope>
    <source>
        <strain evidence="14">YNK0</strain>
        <tissue evidence="14">Leaf</tissue>
    </source>
</reference>
<evidence type="ECO:0000256" key="1">
    <source>
        <dbReference type="ARBA" id="ARBA00004123"/>
    </source>
</evidence>
<comment type="function">
    <text evidence="11">Histone-binding component that specifically recognizes H3 tails trimethylated on 'Lys-4' (H3K4me3), which mark transcription start sites of virtually all active genes.</text>
</comment>
<comment type="caution">
    <text evidence="14">The sequence shown here is derived from an EMBL/GenBank/DDBJ whole genome shotgun (WGS) entry which is preliminary data.</text>
</comment>
<dbReference type="GO" id="GO:0003712">
    <property type="term" value="F:transcription coregulator activity"/>
    <property type="evidence" value="ECO:0007669"/>
    <property type="project" value="TreeGrafter"/>
</dbReference>
<dbReference type="SMART" id="SM00249">
    <property type="entry name" value="PHD"/>
    <property type="match status" value="1"/>
</dbReference>
<dbReference type="GO" id="GO:0006325">
    <property type="term" value="P:chromatin organization"/>
    <property type="evidence" value="ECO:0007669"/>
    <property type="project" value="UniProtKB-UniRule"/>
</dbReference>
<protein>
    <recommendedName>
        <fullName evidence="11">PHD finger protein ALFIN-LIKE</fullName>
    </recommendedName>
</protein>
<evidence type="ECO:0000256" key="4">
    <source>
        <dbReference type="ARBA" id="ARBA00022771"/>
    </source>
</evidence>
<dbReference type="InterPro" id="IPR001965">
    <property type="entry name" value="Znf_PHD"/>
</dbReference>
<evidence type="ECO:0000313" key="15">
    <source>
        <dbReference type="Proteomes" id="UP000655225"/>
    </source>
</evidence>
<dbReference type="InterPro" id="IPR045104">
    <property type="entry name" value="Alfin"/>
</dbReference>
<dbReference type="Gene3D" id="3.30.40.10">
    <property type="entry name" value="Zinc/RING finger domain, C3HC4 (zinc finger)"/>
    <property type="match status" value="1"/>
</dbReference>
<evidence type="ECO:0000256" key="7">
    <source>
        <dbReference type="ARBA" id="ARBA00023015"/>
    </source>
</evidence>
<dbReference type="EMBL" id="JABCRI010000002">
    <property type="protein sequence ID" value="KAF8412043.1"/>
    <property type="molecule type" value="Genomic_DNA"/>
</dbReference>
<comment type="domain">
    <text evidence="11">The PHD-type zinc finger mediates the binding to H3K4me3.</text>
</comment>
<keyword evidence="8 11" id="KW-0804">Transcription</keyword>
<evidence type="ECO:0000256" key="10">
    <source>
        <dbReference type="PROSITE-ProRule" id="PRU00146"/>
    </source>
</evidence>
<dbReference type="PANTHER" id="PTHR12321:SF172">
    <property type="entry name" value="PHD FINGER PROTEIN ALFIN-LIKE 9"/>
    <property type="match status" value="1"/>
</dbReference>
<dbReference type="Pfam" id="PF12165">
    <property type="entry name" value="Alfin"/>
    <property type="match status" value="1"/>
</dbReference>
<evidence type="ECO:0000256" key="9">
    <source>
        <dbReference type="ARBA" id="ARBA00023242"/>
    </source>
</evidence>
<comment type="subunit">
    <text evidence="11">Interacts with H3K4me3 and to a lesser extent with H3K4me2.</text>
</comment>
<dbReference type="PROSITE" id="PS50016">
    <property type="entry name" value="ZF_PHD_2"/>
    <property type="match status" value="1"/>
</dbReference>
<gene>
    <name evidence="14" type="ORF">HHK36_004603</name>
</gene>
<comment type="subcellular location">
    <subcellularLocation>
        <location evidence="1 11">Nucleus</location>
    </subcellularLocation>
</comment>
<name>A0A834ZVJ5_TETSI</name>
<keyword evidence="4 10" id="KW-0863">Zinc-finger</keyword>
<dbReference type="GO" id="GO:0006355">
    <property type="term" value="P:regulation of DNA-templated transcription"/>
    <property type="evidence" value="ECO:0007669"/>
    <property type="project" value="UniProtKB-UniRule"/>
</dbReference>
<dbReference type="OrthoDB" id="436852at2759"/>
<dbReference type="GO" id="GO:0008270">
    <property type="term" value="F:zinc ion binding"/>
    <property type="evidence" value="ECO:0007669"/>
    <property type="project" value="UniProtKB-KW"/>
</dbReference>
<evidence type="ECO:0000256" key="3">
    <source>
        <dbReference type="ARBA" id="ARBA00022723"/>
    </source>
</evidence>
<proteinExistence type="inferred from homology"/>
<keyword evidence="9 11" id="KW-0539">Nucleus</keyword>
<evidence type="ECO:0000256" key="5">
    <source>
        <dbReference type="ARBA" id="ARBA00022833"/>
    </source>
</evidence>
<dbReference type="InterPro" id="IPR019787">
    <property type="entry name" value="Znf_PHD-finger"/>
</dbReference>
<evidence type="ECO:0000256" key="12">
    <source>
        <dbReference type="SAM" id="MobiDB-lite"/>
    </source>
</evidence>
<comment type="similarity">
    <text evidence="2 11">Belongs to the Alfin family.</text>
</comment>